<proteinExistence type="predicted"/>
<feature type="domain" description="4Fe-4S ferredoxin-type" evidence="8">
    <location>
        <begin position="174"/>
        <end position="204"/>
    </location>
</feature>
<keyword evidence="7" id="KW-0812">Transmembrane</keyword>
<dbReference type="GeneID" id="9346620"/>
<keyword evidence="5" id="KW-0408">Iron</keyword>
<name>D7E7D1_METEZ</name>
<dbReference type="KEGG" id="mev:Metev_0991"/>
<dbReference type="Pfam" id="PF13187">
    <property type="entry name" value="Fer4_9"/>
    <property type="match status" value="1"/>
</dbReference>
<dbReference type="PANTHER" id="PTHR30176">
    <property type="entry name" value="FERREDOXIN-TYPE PROTEIN NAPH"/>
    <property type="match status" value="1"/>
</dbReference>
<keyword evidence="2" id="KW-0004">4Fe-4S</keyword>
<evidence type="ECO:0000256" key="1">
    <source>
        <dbReference type="ARBA" id="ARBA00022448"/>
    </source>
</evidence>
<evidence type="ECO:0000313" key="9">
    <source>
        <dbReference type="EMBL" id="ADI73880.1"/>
    </source>
</evidence>
<dbReference type="GO" id="GO:0046872">
    <property type="term" value="F:metal ion binding"/>
    <property type="evidence" value="ECO:0007669"/>
    <property type="project" value="UniProtKB-KW"/>
</dbReference>
<evidence type="ECO:0000256" key="4">
    <source>
        <dbReference type="ARBA" id="ARBA00022982"/>
    </source>
</evidence>
<evidence type="ECO:0000259" key="8">
    <source>
        <dbReference type="PROSITE" id="PS51379"/>
    </source>
</evidence>
<keyword evidence="4" id="KW-0249">Electron transport</keyword>
<dbReference type="HOGENOM" id="CLU_100907_1_0_2"/>
<keyword evidence="1" id="KW-0813">Transport</keyword>
<dbReference type="PANTHER" id="PTHR30176:SF3">
    <property type="entry name" value="FERREDOXIN-TYPE PROTEIN NAPH"/>
    <property type="match status" value="1"/>
</dbReference>
<dbReference type="Pfam" id="PF12801">
    <property type="entry name" value="Fer4_5"/>
    <property type="match status" value="2"/>
</dbReference>
<evidence type="ECO:0000256" key="7">
    <source>
        <dbReference type="SAM" id="Phobius"/>
    </source>
</evidence>
<dbReference type="STRING" id="644295.Metev_0991"/>
<dbReference type="InterPro" id="IPR051684">
    <property type="entry name" value="Electron_Trans/Redox"/>
</dbReference>
<evidence type="ECO:0000256" key="6">
    <source>
        <dbReference type="ARBA" id="ARBA00023014"/>
    </source>
</evidence>
<dbReference type="PROSITE" id="PS51379">
    <property type="entry name" value="4FE4S_FER_2"/>
    <property type="match status" value="2"/>
</dbReference>
<dbReference type="InterPro" id="IPR017896">
    <property type="entry name" value="4Fe4S_Fe-S-bd"/>
</dbReference>
<dbReference type="PROSITE" id="PS00198">
    <property type="entry name" value="4FE4S_FER_1"/>
    <property type="match status" value="2"/>
</dbReference>
<dbReference type="EMBL" id="CP002069">
    <property type="protein sequence ID" value="ADI73880.1"/>
    <property type="molecule type" value="Genomic_DNA"/>
</dbReference>
<dbReference type="Proteomes" id="UP000000391">
    <property type="component" value="Chromosome"/>
</dbReference>
<evidence type="ECO:0000256" key="5">
    <source>
        <dbReference type="ARBA" id="ARBA00023004"/>
    </source>
</evidence>
<dbReference type="GO" id="GO:0016491">
    <property type="term" value="F:oxidoreductase activity"/>
    <property type="evidence" value="ECO:0007669"/>
    <property type="project" value="UniProtKB-ARBA"/>
</dbReference>
<reference evidence="9 10" key="1">
    <citation type="submission" date="2010-06" db="EMBL/GenBank/DDBJ databases">
        <title>Complete sequence chromosome of Methanohalobium evestigatum Z-7303.</title>
        <authorList>
            <consortium name="US DOE Joint Genome Institute"/>
            <person name="Lucas S."/>
            <person name="Copeland A."/>
            <person name="Lapidus A."/>
            <person name="Cheng J.-F."/>
            <person name="Bruce D."/>
            <person name="Goodwin L."/>
            <person name="Pitluck S."/>
            <person name="Saunders E."/>
            <person name="Detter J.C."/>
            <person name="Han C."/>
            <person name="Tapia R."/>
            <person name="Land M."/>
            <person name="Hauser L."/>
            <person name="Kyrpides N."/>
            <person name="Mikhailova N."/>
            <person name="Sieprawska-Lupa M."/>
            <person name="Whitman W.B."/>
            <person name="Anderson I."/>
            <person name="Woyke T."/>
        </authorList>
    </citation>
    <scope>NUCLEOTIDE SEQUENCE [LARGE SCALE GENOMIC DNA]</scope>
    <source>
        <strain evidence="10">ATCC BAA-1072 / DSM 3721 / NBRC 107634 / OCM 161 / Z-7303</strain>
    </source>
</reference>
<dbReference type="OrthoDB" id="23478at2157"/>
<feature type="transmembrane region" description="Helical" evidence="7">
    <location>
        <begin position="102"/>
        <end position="126"/>
    </location>
</feature>
<dbReference type="InterPro" id="IPR017900">
    <property type="entry name" value="4Fe4S_Fe_S_CS"/>
</dbReference>
<dbReference type="AlphaFoldDB" id="D7E7D1"/>
<evidence type="ECO:0000313" key="10">
    <source>
        <dbReference type="Proteomes" id="UP000000391"/>
    </source>
</evidence>
<sequence precursor="true">MLKITPYLGILVLIVSIAGLWFPILGYFMLVVFAALLLISPFRGRWFCGNLCPRGSLNDFVVGKITKNKKIPETLKTLWLRVPVFAALMGFMGFRIMQTQGLINQIGMVFVVMCLVTTSIAVVLGISISPRTWCSFCPMGTAQRILGGNKYQLDIDEDRCISCKKCDKSCPMHLKVHKNETKPDCIKCERCVNACPKGAIDFQD</sequence>
<keyword evidence="7" id="KW-0472">Membrane</keyword>
<feature type="transmembrane region" description="Helical" evidence="7">
    <location>
        <begin position="78"/>
        <end position="96"/>
    </location>
</feature>
<evidence type="ECO:0000256" key="2">
    <source>
        <dbReference type="ARBA" id="ARBA00022485"/>
    </source>
</evidence>
<dbReference type="Gene3D" id="3.30.70.20">
    <property type="match status" value="1"/>
</dbReference>
<keyword evidence="10" id="KW-1185">Reference proteome</keyword>
<keyword evidence="3" id="KW-0479">Metal-binding</keyword>
<keyword evidence="6" id="KW-0411">Iron-sulfur</keyword>
<feature type="transmembrane region" description="Helical" evidence="7">
    <location>
        <begin position="6"/>
        <end position="39"/>
    </location>
</feature>
<gene>
    <name evidence="9" type="ordered locus">Metev_0991</name>
</gene>
<organism evidence="9 10">
    <name type="scientific">Methanohalobium evestigatum (strain ATCC BAA-1072 / DSM 3721 / NBRC 107634 / OCM 161 / Z-7303)</name>
    <dbReference type="NCBI Taxonomy" id="644295"/>
    <lineage>
        <taxon>Archaea</taxon>
        <taxon>Methanobacteriati</taxon>
        <taxon>Methanobacteriota</taxon>
        <taxon>Stenosarchaea group</taxon>
        <taxon>Methanomicrobia</taxon>
        <taxon>Methanosarcinales</taxon>
        <taxon>Methanosarcinaceae</taxon>
        <taxon>Methanohalobium</taxon>
    </lineage>
</organism>
<dbReference type="RefSeq" id="WP_013194447.1">
    <property type="nucleotide sequence ID" value="NC_014253.1"/>
</dbReference>
<evidence type="ECO:0000256" key="3">
    <source>
        <dbReference type="ARBA" id="ARBA00022723"/>
    </source>
</evidence>
<keyword evidence="7" id="KW-1133">Transmembrane helix</keyword>
<feature type="domain" description="4Fe-4S ferredoxin-type" evidence="8">
    <location>
        <begin position="151"/>
        <end position="171"/>
    </location>
</feature>
<dbReference type="SUPFAM" id="SSF54862">
    <property type="entry name" value="4Fe-4S ferredoxins"/>
    <property type="match status" value="1"/>
</dbReference>
<protein>
    <submittedName>
        <fullName evidence="9">4Fe-4S ferredoxin iron-sulfur binding domain protein</fullName>
    </submittedName>
</protein>
<accession>D7E7D1</accession>
<dbReference type="GO" id="GO:0051539">
    <property type="term" value="F:4 iron, 4 sulfur cluster binding"/>
    <property type="evidence" value="ECO:0007669"/>
    <property type="project" value="UniProtKB-KW"/>
</dbReference>
<dbReference type="GO" id="GO:0005886">
    <property type="term" value="C:plasma membrane"/>
    <property type="evidence" value="ECO:0007669"/>
    <property type="project" value="TreeGrafter"/>
</dbReference>